<keyword evidence="2" id="KW-0547">Nucleotide-binding</keyword>
<organism evidence="7">
    <name type="scientific">marine sediment metagenome</name>
    <dbReference type="NCBI Taxonomy" id="412755"/>
    <lineage>
        <taxon>unclassified sequences</taxon>
        <taxon>metagenomes</taxon>
        <taxon>ecological metagenomes</taxon>
    </lineage>
</organism>
<dbReference type="InterPro" id="IPR032263">
    <property type="entry name" value="Citrate-bd"/>
</dbReference>
<reference evidence="7" key="1">
    <citation type="journal article" date="2014" name="Front. Microbiol.">
        <title>High frequency of phylogenetically diverse reductive dehalogenase-homologous genes in deep subseafloor sedimentary metagenomes.</title>
        <authorList>
            <person name="Kawai M."/>
            <person name="Futagami T."/>
            <person name="Toyoda A."/>
            <person name="Takaki Y."/>
            <person name="Nishi S."/>
            <person name="Hori S."/>
            <person name="Arai W."/>
            <person name="Tsubouchi T."/>
            <person name="Morono Y."/>
            <person name="Uchiyama I."/>
            <person name="Ito T."/>
            <person name="Fujiyama A."/>
            <person name="Inagaki F."/>
            <person name="Takami H."/>
        </authorList>
    </citation>
    <scope>NUCLEOTIDE SEQUENCE</scope>
    <source>
        <strain evidence="7">Expedition CK06-06</strain>
    </source>
</reference>
<feature type="non-terminal residue" evidence="7">
    <location>
        <position position="1"/>
    </location>
</feature>
<evidence type="ECO:0000259" key="5">
    <source>
        <dbReference type="Pfam" id="PF08442"/>
    </source>
</evidence>
<gene>
    <name evidence="7" type="ORF">S12H4_21088</name>
</gene>
<protein>
    <submittedName>
        <fullName evidence="7">Uncharacterized protein</fullName>
    </submittedName>
</protein>
<evidence type="ECO:0000259" key="6">
    <source>
        <dbReference type="Pfam" id="PF16114"/>
    </source>
</evidence>
<evidence type="ECO:0000256" key="2">
    <source>
        <dbReference type="ARBA" id="ARBA00022741"/>
    </source>
</evidence>
<dbReference type="GO" id="GO:0042709">
    <property type="term" value="C:succinate-CoA ligase complex"/>
    <property type="evidence" value="ECO:0007669"/>
    <property type="project" value="TreeGrafter"/>
</dbReference>
<dbReference type="InterPro" id="IPR013650">
    <property type="entry name" value="ATP-grasp_succ-CoA_synth-type"/>
</dbReference>
<dbReference type="GO" id="GO:0000166">
    <property type="term" value="F:nucleotide binding"/>
    <property type="evidence" value="ECO:0007669"/>
    <property type="project" value="UniProtKB-KW"/>
</dbReference>
<evidence type="ECO:0000256" key="1">
    <source>
        <dbReference type="ARBA" id="ARBA00022598"/>
    </source>
</evidence>
<dbReference type="PANTHER" id="PTHR11815:SF10">
    <property type="entry name" value="SUCCINATE--COA LIGASE [GDP-FORMING] SUBUNIT BETA, MITOCHONDRIAL"/>
    <property type="match status" value="1"/>
</dbReference>
<dbReference type="GO" id="GO:0003878">
    <property type="term" value="F:ATP citrate synthase activity"/>
    <property type="evidence" value="ECO:0007669"/>
    <property type="project" value="UniProtKB-EC"/>
</dbReference>
<dbReference type="SUPFAM" id="SSF52210">
    <property type="entry name" value="Succinyl-CoA synthetase domains"/>
    <property type="match status" value="1"/>
</dbReference>
<comment type="caution">
    <text evidence="7">The sequence shown here is derived from an EMBL/GenBank/DDBJ whole genome shotgun (WGS) entry which is preliminary data.</text>
</comment>
<sequence length="256" mass="28437">WGMQNYQGKLLAKNMGLKSKIMFKAANIAVKLFNIFSKYDCDLAEINPLILTQDGELIAADAHLELEQEALYRHKELEQLNIPIRKDSPRIPTEFEIEAEKIDKIDHRGVAGRVVEFDGDLGLLIGGGGASLTIFDAVRYHGGKAANYCEIGGNPTVKKVKELTKLILKKPGIKGLAVITNVLNNTRVDLVARGVILAMVELDINPSEYPVLFRSAGAYEEDGYKIIRKYGIKYLNRDYSIDQAAKTAVEMISNLK</sequence>
<dbReference type="Pfam" id="PF08442">
    <property type="entry name" value="ATP-grasp_2"/>
    <property type="match status" value="1"/>
</dbReference>
<feature type="domain" description="ATP-grasp fold succinyl-CoA synthetase-type" evidence="5">
    <location>
        <begin position="1"/>
        <end position="50"/>
    </location>
</feature>
<name>X1SZ41_9ZZZZ</name>
<dbReference type="PANTHER" id="PTHR11815">
    <property type="entry name" value="SUCCINYL-COA SYNTHETASE BETA CHAIN"/>
    <property type="match status" value="1"/>
</dbReference>
<dbReference type="GO" id="GO:0006099">
    <property type="term" value="P:tricarboxylic acid cycle"/>
    <property type="evidence" value="ECO:0007669"/>
    <property type="project" value="TreeGrafter"/>
</dbReference>
<evidence type="ECO:0000256" key="4">
    <source>
        <dbReference type="ARBA" id="ARBA00047593"/>
    </source>
</evidence>
<comment type="catalytic activity">
    <reaction evidence="4">
        <text>oxaloacetate + acetyl-CoA + ADP + phosphate = citrate + ATP + CoA</text>
        <dbReference type="Rhea" id="RHEA:21160"/>
        <dbReference type="ChEBI" id="CHEBI:16452"/>
        <dbReference type="ChEBI" id="CHEBI:16947"/>
        <dbReference type="ChEBI" id="CHEBI:30616"/>
        <dbReference type="ChEBI" id="CHEBI:43474"/>
        <dbReference type="ChEBI" id="CHEBI:57287"/>
        <dbReference type="ChEBI" id="CHEBI:57288"/>
        <dbReference type="ChEBI" id="CHEBI:456216"/>
        <dbReference type="EC" id="2.3.3.8"/>
    </reaction>
</comment>
<dbReference type="GO" id="GO:0006104">
    <property type="term" value="P:succinyl-CoA metabolic process"/>
    <property type="evidence" value="ECO:0007669"/>
    <property type="project" value="TreeGrafter"/>
</dbReference>
<accession>X1SZ41</accession>
<dbReference type="Gene3D" id="3.40.50.261">
    <property type="entry name" value="Succinyl-CoA synthetase domains"/>
    <property type="match status" value="1"/>
</dbReference>
<feature type="domain" description="ATP-citrate synthase citrate-binding" evidence="6">
    <location>
        <begin position="101"/>
        <end position="231"/>
    </location>
</feature>
<dbReference type="Pfam" id="PF16114">
    <property type="entry name" value="Citrate_bind"/>
    <property type="match status" value="1"/>
</dbReference>
<evidence type="ECO:0000313" key="7">
    <source>
        <dbReference type="EMBL" id="GAI80605.1"/>
    </source>
</evidence>
<dbReference type="AlphaFoldDB" id="X1SZ41"/>
<dbReference type="EMBL" id="BARW01010799">
    <property type="protein sequence ID" value="GAI80605.1"/>
    <property type="molecule type" value="Genomic_DNA"/>
</dbReference>
<dbReference type="Gene3D" id="3.30.470.20">
    <property type="entry name" value="ATP-grasp fold, B domain"/>
    <property type="match status" value="1"/>
</dbReference>
<dbReference type="SUPFAM" id="SSF56059">
    <property type="entry name" value="Glutathione synthetase ATP-binding domain-like"/>
    <property type="match status" value="1"/>
</dbReference>
<dbReference type="GO" id="GO:0004775">
    <property type="term" value="F:succinate-CoA ligase (ADP-forming) activity"/>
    <property type="evidence" value="ECO:0007669"/>
    <property type="project" value="TreeGrafter"/>
</dbReference>
<keyword evidence="1" id="KW-0436">Ligase</keyword>
<keyword evidence="3" id="KW-0012">Acyltransferase</keyword>
<proteinExistence type="predicted"/>
<evidence type="ECO:0000256" key="3">
    <source>
        <dbReference type="ARBA" id="ARBA00023315"/>
    </source>
</evidence>
<dbReference type="InterPro" id="IPR016102">
    <property type="entry name" value="Succinyl-CoA_synth-like"/>
</dbReference>
<keyword evidence="3" id="KW-0808">Transferase</keyword>